<evidence type="ECO:0000313" key="10">
    <source>
        <dbReference type="Proteomes" id="UP000694941"/>
    </source>
</evidence>
<dbReference type="InterPro" id="IPR011032">
    <property type="entry name" value="GroES-like_sf"/>
</dbReference>
<dbReference type="GeneID" id="106459018"/>
<dbReference type="SMART" id="SM00829">
    <property type="entry name" value="PKS_ER"/>
    <property type="match status" value="1"/>
</dbReference>
<comment type="catalytic activity">
    <reaction evidence="6">
        <text>13,14-dihydro-15-oxo-PGF2alpha + NADP(+) = 15-oxoprostaglandin F2alpha + NADPH + H(+)</text>
        <dbReference type="Rhea" id="RHEA:50588"/>
        <dbReference type="ChEBI" id="CHEBI:15378"/>
        <dbReference type="ChEBI" id="CHEBI:57783"/>
        <dbReference type="ChEBI" id="CHEBI:58349"/>
        <dbReference type="ChEBI" id="CHEBI:133374"/>
        <dbReference type="ChEBI" id="CHEBI:133409"/>
    </reaction>
    <physiologicalReaction direction="right-to-left" evidence="6">
        <dbReference type="Rhea" id="RHEA:50590"/>
    </physiologicalReaction>
</comment>
<dbReference type="Pfam" id="PF16884">
    <property type="entry name" value="ADH_N_2"/>
    <property type="match status" value="1"/>
</dbReference>
<dbReference type="Gene3D" id="3.90.180.10">
    <property type="entry name" value="Medium-chain alcohol dehydrogenases, catalytic domain"/>
    <property type="match status" value="1"/>
</dbReference>
<accession>A0ABM1B3G7</accession>
<dbReference type="InterPro" id="IPR045010">
    <property type="entry name" value="MDR_fam"/>
</dbReference>
<dbReference type="Gene3D" id="3.40.50.720">
    <property type="entry name" value="NAD(P)-binding Rossmann-like Domain"/>
    <property type="match status" value="1"/>
</dbReference>
<keyword evidence="8" id="KW-0812">Transmembrane</keyword>
<dbReference type="InterPro" id="IPR020843">
    <property type="entry name" value="ER"/>
</dbReference>
<dbReference type="SUPFAM" id="SSF51735">
    <property type="entry name" value="NAD(P)-binding Rossmann-fold domains"/>
    <property type="match status" value="1"/>
</dbReference>
<evidence type="ECO:0000256" key="4">
    <source>
        <dbReference type="ARBA" id="ARBA00033119"/>
    </source>
</evidence>
<organism evidence="10 11">
    <name type="scientific">Limulus polyphemus</name>
    <name type="common">Atlantic horseshoe crab</name>
    <dbReference type="NCBI Taxonomy" id="6850"/>
    <lineage>
        <taxon>Eukaryota</taxon>
        <taxon>Metazoa</taxon>
        <taxon>Ecdysozoa</taxon>
        <taxon>Arthropoda</taxon>
        <taxon>Chelicerata</taxon>
        <taxon>Merostomata</taxon>
        <taxon>Xiphosura</taxon>
        <taxon>Limulidae</taxon>
        <taxon>Limulus</taxon>
    </lineage>
</organism>
<reference evidence="11" key="1">
    <citation type="submission" date="2025-08" db="UniProtKB">
        <authorList>
            <consortium name="RefSeq"/>
        </authorList>
    </citation>
    <scope>IDENTIFICATION</scope>
    <source>
        <tissue evidence="11">Muscle</tissue>
    </source>
</reference>
<sequence length="299" mass="33073">MRCRMNEDTGVHYIHPWNLGQCVEGFGGVGKVEKSNSKRFQEGDIVTMGLNWMWQTYFVSEAAALEKVDRTVVGDHVSLVLSCFGLTGLTALLGIWVKGHIKPSCNQTVVVSGAAGATGSLAGQIAKIEGCKQVVGICGSDEKCHFLLKELSFDVSVNYKTESVEERLKKTCPDGIDVYFDNVGGELSDTVIKQMAENSHIILCGQISQYNQDVPYPPPISPEITKILQERKITRERFLVLNYPEMYEEALKQLVEWLRSGKLKVKETVEHGLENTPRAFISMMNGGNIGKQLVCVSVP</sequence>
<dbReference type="PANTHER" id="PTHR43205">
    <property type="entry name" value="PROSTAGLANDIN REDUCTASE"/>
    <property type="match status" value="1"/>
</dbReference>
<evidence type="ECO:0000256" key="5">
    <source>
        <dbReference type="ARBA" id="ARBA00047878"/>
    </source>
</evidence>
<dbReference type="InterPro" id="IPR041694">
    <property type="entry name" value="ADH_N_2"/>
</dbReference>
<name>A0ABM1B3G7_LIMPO</name>
<evidence type="ECO:0000256" key="1">
    <source>
        <dbReference type="ARBA" id="ARBA00010460"/>
    </source>
</evidence>
<keyword evidence="8" id="KW-1133">Transmembrane helix</keyword>
<dbReference type="InterPro" id="IPR013149">
    <property type="entry name" value="ADH-like_C"/>
</dbReference>
<comment type="catalytic activity">
    <reaction evidence="5">
        <text>13,14-dihydro-15-oxo-prostaglandin F1alpha + NADP(+) = 15-oxoprostaglandin F1alpha + NADPH + H(+)</text>
        <dbReference type="Rhea" id="RHEA:50592"/>
        <dbReference type="ChEBI" id="CHEBI:15378"/>
        <dbReference type="ChEBI" id="CHEBI:57783"/>
        <dbReference type="ChEBI" id="CHEBI:58349"/>
        <dbReference type="ChEBI" id="CHEBI:79072"/>
        <dbReference type="ChEBI" id="CHEBI:133411"/>
    </reaction>
    <physiologicalReaction direction="right-to-left" evidence="5">
        <dbReference type="Rhea" id="RHEA:50594"/>
    </physiologicalReaction>
</comment>
<evidence type="ECO:0000256" key="8">
    <source>
        <dbReference type="SAM" id="Phobius"/>
    </source>
</evidence>
<feature type="domain" description="Enoyl reductase (ER)" evidence="9">
    <location>
        <begin position="4"/>
        <end position="294"/>
    </location>
</feature>
<keyword evidence="10" id="KW-1185">Reference proteome</keyword>
<comment type="similarity">
    <text evidence="1">Belongs to the NADP-dependent oxidoreductase L4BD family.</text>
</comment>
<dbReference type="InterPro" id="IPR036291">
    <property type="entry name" value="NAD(P)-bd_dom_sf"/>
</dbReference>
<dbReference type="EC" id="1.3.1.48" evidence="2"/>
<dbReference type="PANTHER" id="PTHR43205:SF5">
    <property type="entry name" value="PROSTAGLANDIN REDUCTASE 2"/>
    <property type="match status" value="1"/>
</dbReference>
<evidence type="ECO:0000256" key="6">
    <source>
        <dbReference type="ARBA" id="ARBA00048290"/>
    </source>
</evidence>
<proteinExistence type="inferred from homology"/>
<comment type="catalytic activity">
    <reaction evidence="7">
        <text>13,14-dihydro-15-oxo-prostaglandin E1 + NADP(+) = 15-oxoprostaglandin E1 + NADPH + H(+)</text>
        <dbReference type="Rhea" id="RHEA:50584"/>
        <dbReference type="ChEBI" id="CHEBI:15378"/>
        <dbReference type="ChEBI" id="CHEBI:57401"/>
        <dbReference type="ChEBI" id="CHEBI:57783"/>
        <dbReference type="ChEBI" id="CHEBI:58349"/>
        <dbReference type="ChEBI" id="CHEBI:133408"/>
    </reaction>
    <physiologicalReaction direction="right-to-left" evidence="7">
        <dbReference type="Rhea" id="RHEA:50586"/>
    </physiologicalReaction>
</comment>
<evidence type="ECO:0000313" key="11">
    <source>
        <dbReference type="RefSeq" id="XP_013774042.1"/>
    </source>
</evidence>
<dbReference type="RefSeq" id="XP_013774042.1">
    <property type="nucleotide sequence ID" value="XM_013918588.2"/>
</dbReference>
<dbReference type="Proteomes" id="UP000694941">
    <property type="component" value="Unplaced"/>
</dbReference>
<evidence type="ECO:0000259" key="9">
    <source>
        <dbReference type="SMART" id="SM00829"/>
    </source>
</evidence>
<protein>
    <recommendedName>
        <fullName evidence="4">15-oxoprostaglandin 13-reductase</fullName>
        <ecNumber evidence="2">1.3.1.48</ecNumber>
    </recommendedName>
    <alternativeName>
        <fullName evidence="4">15-oxoprostaglandin 13-reductase</fullName>
    </alternativeName>
</protein>
<feature type="transmembrane region" description="Helical" evidence="8">
    <location>
        <begin position="77"/>
        <end position="97"/>
    </location>
</feature>
<dbReference type="Pfam" id="PF00107">
    <property type="entry name" value="ADH_zinc_N"/>
    <property type="match status" value="1"/>
</dbReference>
<keyword evidence="8" id="KW-0472">Membrane</keyword>
<gene>
    <name evidence="11" type="primary">LOC106459018</name>
</gene>
<keyword evidence="3" id="KW-0560">Oxidoreductase</keyword>
<evidence type="ECO:0000256" key="3">
    <source>
        <dbReference type="ARBA" id="ARBA00023002"/>
    </source>
</evidence>
<evidence type="ECO:0000256" key="7">
    <source>
        <dbReference type="ARBA" id="ARBA00049070"/>
    </source>
</evidence>
<evidence type="ECO:0000256" key="2">
    <source>
        <dbReference type="ARBA" id="ARBA00011981"/>
    </source>
</evidence>
<dbReference type="SUPFAM" id="SSF50129">
    <property type="entry name" value="GroES-like"/>
    <property type="match status" value="2"/>
</dbReference>